<comment type="caution">
    <text evidence="1">The sequence shown here is derived from an EMBL/GenBank/DDBJ whole genome shotgun (WGS) entry which is preliminary data.</text>
</comment>
<dbReference type="EMBL" id="JAYMYQ010000002">
    <property type="protein sequence ID" value="KAK7350186.1"/>
    <property type="molecule type" value="Genomic_DNA"/>
</dbReference>
<dbReference type="Proteomes" id="UP001367508">
    <property type="component" value="Unassembled WGS sequence"/>
</dbReference>
<dbReference type="AlphaFoldDB" id="A0AAN9MA23"/>
<reference evidence="1 2" key="1">
    <citation type="submission" date="2024-01" db="EMBL/GenBank/DDBJ databases">
        <title>The genomes of 5 underutilized Papilionoideae crops provide insights into root nodulation and disease resistanc.</title>
        <authorList>
            <person name="Jiang F."/>
        </authorList>
    </citation>
    <scope>NUCLEOTIDE SEQUENCE [LARGE SCALE GENOMIC DNA]</scope>
    <source>
        <strain evidence="1">LVBAO_FW01</strain>
        <tissue evidence="1">Leaves</tissue>
    </source>
</reference>
<evidence type="ECO:0000313" key="2">
    <source>
        <dbReference type="Proteomes" id="UP001367508"/>
    </source>
</evidence>
<organism evidence="1 2">
    <name type="scientific">Canavalia gladiata</name>
    <name type="common">Sword bean</name>
    <name type="synonym">Dolichos gladiatus</name>
    <dbReference type="NCBI Taxonomy" id="3824"/>
    <lineage>
        <taxon>Eukaryota</taxon>
        <taxon>Viridiplantae</taxon>
        <taxon>Streptophyta</taxon>
        <taxon>Embryophyta</taxon>
        <taxon>Tracheophyta</taxon>
        <taxon>Spermatophyta</taxon>
        <taxon>Magnoliopsida</taxon>
        <taxon>eudicotyledons</taxon>
        <taxon>Gunneridae</taxon>
        <taxon>Pentapetalae</taxon>
        <taxon>rosids</taxon>
        <taxon>fabids</taxon>
        <taxon>Fabales</taxon>
        <taxon>Fabaceae</taxon>
        <taxon>Papilionoideae</taxon>
        <taxon>50 kb inversion clade</taxon>
        <taxon>NPAAA clade</taxon>
        <taxon>indigoferoid/millettioid clade</taxon>
        <taxon>Phaseoleae</taxon>
        <taxon>Canavalia</taxon>
    </lineage>
</organism>
<proteinExistence type="predicted"/>
<gene>
    <name evidence="1" type="ORF">VNO77_08427</name>
</gene>
<evidence type="ECO:0000313" key="1">
    <source>
        <dbReference type="EMBL" id="KAK7350186.1"/>
    </source>
</evidence>
<protein>
    <submittedName>
        <fullName evidence="1">Uncharacterized protein</fullName>
    </submittedName>
</protein>
<sequence length="189" mass="21279">MHIRFLSLRRLRRSGPRARAGLDVIRLACDCHCPVLGHGLKLHFGCNLYVESYLLGAVCSLRGDLSHVGVFCDDIAYGSSICSSMRGLLCLVHAHREHNMLVGAGCYGCEWRVWRDSKGDPWERPRDLLHGHFLLPFDLPRSVNSIRLRSPCSLGIAAVLLVWLSRGRRCLPDHSESSPRSLSSRMLRH</sequence>
<name>A0AAN9MA23_CANGL</name>
<keyword evidence="2" id="KW-1185">Reference proteome</keyword>
<accession>A0AAN9MA23</accession>